<keyword evidence="2" id="KW-0812">Transmembrane</keyword>
<dbReference type="OrthoDB" id="1288778at2759"/>
<evidence type="ECO:0000256" key="2">
    <source>
        <dbReference type="SAM" id="Phobius"/>
    </source>
</evidence>
<dbReference type="EMBL" id="JABFUD020000003">
    <property type="protein sequence ID" value="KAI5082091.1"/>
    <property type="molecule type" value="Genomic_DNA"/>
</dbReference>
<keyword evidence="2" id="KW-1133">Transmembrane helix</keyword>
<dbReference type="Proteomes" id="UP000886520">
    <property type="component" value="Chromosome 2"/>
</dbReference>
<evidence type="ECO:0000256" key="1">
    <source>
        <dbReference type="SAM" id="MobiDB-lite"/>
    </source>
</evidence>
<reference evidence="3" key="1">
    <citation type="submission" date="2021-01" db="EMBL/GenBank/DDBJ databases">
        <title>Adiantum capillus-veneris genome.</title>
        <authorList>
            <person name="Fang Y."/>
            <person name="Liao Q."/>
        </authorList>
    </citation>
    <scope>NUCLEOTIDE SEQUENCE</scope>
    <source>
        <strain evidence="3">H3</strain>
        <tissue evidence="3">Leaf</tissue>
    </source>
</reference>
<organism evidence="3 4">
    <name type="scientific">Adiantum capillus-veneris</name>
    <name type="common">Maidenhair fern</name>
    <dbReference type="NCBI Taxonomy" id="13818"/>
    <lineage>
        <taxon>Eukaryota</taxon>
        <taxon>Viridiplantae</taxon>
        <taxon>Streptophyta</taxon>
        <taxon>Embryophyta</taxon>
        <taxon>Tracheophyta</taxon>
        <taxon>Polypodiopsida</taxon>
        <taxon>Polypodiidae</taxon>
        <taxon>Polypodiales</taxon>
        <taxon>Pteridineae</taxon>
        <taxon>Pteridaceae</taxon>
        <taxon>Vittarioideae</taxon>
        <taxon>Adiantum</taxon>
    </lineage>
</organism>
<dbReference type="PANTHER" id="PTHR35478:SF1">
    <property type="entry name" value="ZINC FINGER FYVE DOMAIN-CONTAINING PROTEIN 26"/>
    <property type="match status" value="1"/>
</dbReference>
<keyword evidence="4" id="KW-1185">Reference proteome</keyword>
<feature type="transmembrane region" description="Helical" evidence="2">
    <location>
        <begin position="642"/>
        <end position="660"/>
    </location>
</feature>
<evidence type="ECO:0000313" key="3">
    <source>
        <dbReference type="EMBL" id="KAI5082091.1"/>
    </source>
</evidence>
<sequence length="671" mass="73996">MFYLCAVVSVSFSCESICLCVLSKFGELRVLKCVQKAQYDLGEEAVHRFALPPEDEAALQLAEWVDGAVARASVDDAVSRVAEGASSPEEALKLAALRAPLAPLANVLLCIDVAAASARAVDMSKQLLHKARSLLSDITSGNMYRQGSIQAEQIQEACILSVGKRVVQCLQELVEKICSEKNQTLQALLSGTDMVNVISESVKHGHRYRALNILQQTIEDAHNGKRQFLSGKLHNLVKALADDETEENLLKSPAPYSDKKSNSVPDIGFLLGYGMRGTNKQATGSTTGAVGGDLVGETTFFPLKGTGKRYLGPLVSKPLAYLSAFILYIATIGDIVDGVDTTHDFNFFTLVYERSNDLLTRLVFERGSANAAGKVAEIMGADLAQEVISACVPPIYPPKSSRGWACVPLLPFRDTNSDNQHEKASNSLVEHDSGLYPLNLDVVKHLNTLSPVRAILASVFGTSRFQKTTRNLDGTIGAPIGNGSISTDTDRSFYEFALDKSDRFSTLNRWIQTQANLHQLSEIPLSNKKGGTDGQQDVEGNRASLKRPHEHESDTESEEDDEKRGSKNSNHPVHIGLEKTPKGGGMHDSPHLMRKNSKAESLEMRNSTSLMFEWENESIYEETVNRLVFFWNCIMFVMKLRLSFYLLIYTKLQIVLIYIIQMHVDKLMMMK</sequence>
<proteinExistence type="predicted"/>
<gene>
    <name evidence="3" type="ORF">GOP47_0001834</name>
</gene>
<name>A0A9D4ZQE9_ADICA</name>
<protein>
    <submittedName>
        <fullName evidence="3">Uncharacterized protein</fullName>
    </submittedName>
</protein>
<dbReference type="PANTHER" id="PTHR35478">
    <property type="entry name" value="ZINC FINGER FYVE DOMAIN PROTEIN"/>
    <property type="match status" value="1"/>
</dbReference>
<dbReference type="AlphaFoldDB" id="A0A9D4ZQE9"/>
<evidence type="ECO:0000313" key="4">
    <source>
        <dbReference type="Proteomes" id="UP000886520"/>
    </source>
</evidence>
<keyword evidence="2" id="KW-0472">Membrane</keyword>
<comment type="caution">
    <text evidence="3">The sequence shown here is derived from an EMBL/GenBank/DDBJ whole genome shotgun (WGS) entry which is preliminary data.</text>
</comment>
<feature type="region of interest" description="Disordered" evidence="1">
    <location>
        <begin position="522"/>
        <end position="600"/>
    </location>
</feature>
<accession>A0A9D4ZQE9</accession>